<dbReference type="Gene3D" id="3.40.50.1000">
    <property type="entry name" value="HAD superfamily/HAD-like"/>
    <property type="match status" value="1"/>
</dbReference>
<dbReference type="PANTHER" id="PTHR43885">
    <property type="entry name" value="HALOACID DEHALOGENASE-LIKE HYDROLASE"/>
    <property type="match status" value="1"/>
</dbReference>
<name>A0A439D8U3_9PEZI</name>
<sequence length="300" mass="32302">MKLIYTTPHHLHIGTLELDPASPQVSSTTVILPHGLCILIKQNRQKLTQKPSLPQNYMFTQMRSVLDIPKSVDILTHIASLPTGPEQEEAMEAIRAIEREAMASQVAQPGLGTLMAYLQDRGIRKAICTRNFEQPVTHLLGKFLAGVEFSPIVTRDFRPPKPDPAGLLFIARSWGLVRDVTPGSAKTTALLEAAARGPAAEREGAKGPRDTSTEDAKSAGRVEEVGDASALIMVGDSIDDMTAGRDAGAATVLLVNSENAHLAEHPHTDLVIKRLDELVGVLETGFVGREIPTSSSRGNT</sequence>
<dbReference type="InterPro" id="IPR036412">
    <property type="entry name" value="HAD-like_sf"/>
</dbReference>
<dbReference type="EMBL" id="RYZI01000100">
    <property type="protein sequence ID" value="RWA10827.1"/>
    <property type="molecule type" value="Genomic_DNA"/>
</dbReference>
<protein>
    <submittedName>
        <fullName evidence="2">Uncharacterized protein</fullName>
    </submittedName>
</protein>
<dbReference type="InterPro" id="IPR023214">
    <property type="entry name" value="HAD_sf"/>
</dbReference>
<dbReference type="Pfam" id="PF13242">
    <property type="entry name" value="Hydrolase_like"/>
    <property type="match status" value="1"/>
</dbReference>
<dbReference type="Gene3D" id="1.10.260.80">
    <property type="match status" value="1"/>
</dbReference>
<evidence type="ECO:0000313" key="3">
    <source>
        <dbReference type="Proteomes" id="UP000286045"/>
    </source>
</evidence>
<gene>
    <name evidence="2" type="ORF">EKO27_g4296</name>
</gene>
<accession>A0A439D8U3</accession>
<organism evidence="2 3">
    <name type="scientific">Xylaria grammica</name>
    <dbReference type="NCBI Taxonomy" id="363999"/>
    <lineage>
        <taxon>Eukaryota</taxon>
        <taxon>Fungi</taxon>
        <taxon>Dikarya</taxon>
        <taxon>Ascomycota</taxon>
        <taxon>Pezizomycotina</taxon>
        <taxon>Sordariomycetes</taxon>
        <taxon>Xylariomycetidae</taxon>
        <taxon>Xylariales</taxon>
        <taxon>Xylariaceae</taxon>
        <taxon>Xylaria</taxon>
    </lineage>
</organism>
<comment type="caution">
    <text evidence="2">The sequence shown here is derived from an EMBL/GenBank/DDBJ whole genome shotgun (WGS) entry which is preliminary data.</text>
</comment>
<feature type="compositionally biased region" description="Basic and acidic residues" evidence="1">
    <location>
        <begin position="199"/>
        <end position="221"/>
    </location>
</feature>
<proteinExistence type="predicted"/>
<dbReference type="STRING" id="363999.A0A439D8U3"/>
<dbReference type="Proteomes" id="UP000286045">
    <property type="component" value="Unassembled WGS sequence"/>
</dbReference>
<reference evidence="2 3" key="1">
    <citation type="submission" date="2018-12" db="EMBL/GenBank/DDBJ databases">
        <title>Draft genome sequence of Xylaria grammica IHI A82.</title>
        <authorList>
            <person name="Buettner E."/>
            <person name="Kellner H."/>
        </authorList>
    </citation>
    <scope>NUCLEOTIDE SEQUENCE [LARGE SCALE GENOMIC DNA]</scope>
    <source>
        <strain evidence="2 3">IHI A82</strain>
    </source>
</reference>
<evidence type="ECO:0000256" key="1">
    <source>
        <dbReference type="SAM" id="MobiDB-lite"/>
    </source>
</evidence>
<dbReference type="PANTHER" id="PTHR43885:SF1">
    <property type="entry name" value="SUPERFAMILY HYDROLASE, PUTATIVE (AFU_ORTHOLOGUE AFUA_4G13290)-RELATED"/>
    <property type="match status" value="1"/>
</dbReference>
<dbReference type="CDD" id="cd01427">
    <property type="entry name" value="HAD_like"/>
    <property type="match status" value="1"/>
</dbReference>
<dbReference type="AlphaFoldDB" id="A0A439D8U3"/>
<feature type="region of interest" description="Disordered" evidence="1">
    <location>
        <begin position="193"/>
        <end position="221"/>
    </location>
</feature>
<evidence type="ECO:0000313" key="2">
    <source>
        <dbReference type="EMBL" id="RWA10827.1"/>
    </source>
</evidence>
<dbReference type="SUPFAM" id="SSF56784">
    <property type="entry name" value="HAD-like"/>
    <property type="match status" value="1"/>
</dbReference>
<keyword evidence="3" id="KW-1185">Reference proteome</keyword>